<evidence type="ECO:0000313" key="3">
    <source>
        <dbReference type="Proteomes" id="UP000807469"/>
    </source>
</evidence>
<dbReference type="Pfam" id="PF15496">
    <property type="entry name" value="DUF4646"/>
    <property type="match status" value="1"/>
</dbReference>
<name>A0A9P5YX57_9AGAR</name>
<gene>
    <name evidence="2" type="ORF">BDN70DRAFT_881910</name>
</gene>
<dbReference type="Proteomes" id="UP000807469">
    <property type="component" value="Unassembled WGS sequence"/>
</dbReference>
<protein>
    <submittedName>
        <fullName evidence="2">Uncharacterized protein</fullName>
    </submittedName>
</protein>
<feature type="compositionally biased region" description="Polar residues" evidence="1">
    <location>
        <begin position="1"/>
        <end position="21"/>
    </location>
</feature>
<dbReference type="EMBL" id="MU155281">
    <property type="protein sequence ID" value="KAF9476801.1"/>
    <property type="molecule type" value="Genomic_DNA"/>
</dbReference>
<organism evidence="2 3">
    <name type="scientific">Pholiota conissans</name>
    <dbReference type="NCBI Taxonomy" id="109636"/>
    <lineage>
        <taxon>Eukaryota</taxon>
        <taxon>Fungi</taxon>
        <taxon>Dikarya</taxon>
        <taxon>Basidiomycota</taxon>
        <taxon>Agaricomycotina</taxon>
        <taxon>Agaricomycetes</taxon>
        <taxon>Agaricomycetidae</taxon>
        <taxon>Agaricales</taxon>
        <taxon>Agaricineae</taxon>
        <taxon>Strophariaceae</taxon>
        <taxon>Pholiota</taxon>
    </lineage>
</organism>
<accession>A0A9P5YX57</accession>
<evidence type="ECO:0000313" key="2">
    <source>
        <dbReference type="EMBL" id="KAF9476801.1"/>
    </source>
</evidence>
<dbReference type="OrthoDB" id="5314275at2759"/>
<comment type="caution">
    <text evidence="2">The sequence shown here is derived from an EMBL/GenBank/DDBJ whole genome shotgun (WGS) entry which is preliminary data.</text>
</comment>
<keyword evidence="3" id="KW-1185">Reference proteome</keyword>
<reference evidence="2" key="1">
    <citation type="submission" date="2020-11" db="EMBL/GenBank/DDBJ databases">
        <authorList>
            <consortium name="DOE Joint Genome Institute"/>
            <person name="Ahrendt S."/>
            <person name="Riley R."/>
            <person name="Andreopoulos W."/>
            <person name="Labutti K."/>
            <person name="Pangilinan J."/>
            <person name="Ruiz-Duenas F.J."/>
            <person name="Barrasa J.M."/>
            <person name="Sanchez-Garcia M."/>
            <person name="Camarero S."/>
            <person name="Miyauchi S."/>
            <person name="Serrano A."/>
            <person name="Linde D."/>
            <person name="Babiker R."/>
            <person name="Drula E."/>
            <person name="Ayuso-Fernandez I."/>
            <person name="Pacheco R."/>
            <person name="Padilla G."/>
            <person name="Ferreira P."/>
            <person name="Barriuso J."/>
            <person name="Kellner H."/>
            <person name="Castanera R."/>
            <person name="Alfaro M."/>
            <person name="Ramirez L."/>
            <person name="Pisabarro A.G."/>
            <person name="Kuo A."/>
            <person name="Tritt A."/>
            <person name="Lipzen A."/>
            <person name="He G."/>
            <person name="Yan M."/>
            <person name="Ng V."/>
            <person name="Cullen D."/>
            <person name="Martin F."/>
            <person name="Rosso M.-N."/>
            <person name="Henrissat B."/>
            <person name="Hibbett D."/>
            <person name="Martinez A.T."/>
            <person name="Grigoriev I.V."/>
        </authorList>
    </citation>
    <scope>NUCLEOTIDE SEQUENCE</scope>
    <source>
        <strain evidence="2">CIRM-BRFM 674</strain>
    </source>
</reference>
<feature type="region of interest" description="Disordered" evidence="1">
    <location>
        <begin position="1"/>
        <end position="68"/>
    </location>
</feature>
<evidence type="ECO:0000256" key="1">
    <source>
        <dbReference type="SAM" id="MobiDB-lite"/>
    </source>
</evidence>
<dbReference type="AlphaFoldDB" id="A0A9P5YX57"/>
<dbReference type="InterPro" id="IPR028018">
    <property type="entry name" value="DUF4646"/>
</dbReference>
<proteinExistence type="predicted"/>
<sequence>MIINTDTQQVIEDSKSANNDAPPSYSRAADSTAGSSSAIMPEPISDSKSGGPSFPQNPPLDGAMTTSSSGHSYYAPSTFRGQASHDPNLYAPFSRVPDQQLAYDSFPPMFLVAISKALEKGFPSAPPPSTTRQHPFISHDVTEEDWLRFLQEIYFSAQLTEKDIYRSHIPIVSMIPFVSPMARFGVQKFMKSQKKHKVVKVIDTWNHHFFGPRKIRVMFMRGWTKLSGATDAPLLTSPSYVGKFKLPGSSDPAFGPEVNWNDDVFRLLVVPTV</sequence>